<dbReference type="EMBL" id="AXCM01000083">
    <property type="status" value="NOT_ANNOTATED_CDS"/>
    <property type="molecule type" value="Genomic_DNA"/>
</dbReference>
<evidence type="ECO:0000313" key="2">
    <source>
        <dbReference type="Proteomes" id="UP000075883"/>
    </source>
</evidence>
<dbReference type="AlphaFoldDB" id="A0A182MT29"/>
<proteinExistence type="predicted"/>
<keyword evidence="2" id="KW-1185">Reference proteome</keyword>
<dbReference type="VEuPathDB" id="VectorBase:ACUA025624"/>
<reference evidence="1" key="2">
    <citation type="submission" date="2020-05" db="UniProtKB">
        <authorList>
            <consortium name="EnsemblMetazoa"/>
        </authorList>
    </citation>
    <scope>IDENTIFICATION</scope>
    <source>
        <strain evidence="1">A-37</strain>
    </source>
</reference>
<organism evidence="1 2">
    <name type="scientific">Anopheles culicifacies</name>
    <dbReference type="NCBI Taxonomy" id="139723"/>
    <lineage>
        <taxon>Eukaryota</taxon>
        <taxon>Metazoa</taxon>
        <taxon>Ecdysozoa</taxon>
        <taxon>Arthropoda</taxon>
        <taxon>Hexapoda</taxon>
        <taxon>Insecta</taxon>
        <taxon>Pterygota</taxon>
        <taxon>Neoptera</taxon>
        <taxon>Endopterygota</taxon>
        <taxon>Diptera</taxon>
        <taxon>Nematocera</taxon>
        <taxon>Culicoidea</taxon>
        <taxon>Culicidae</taxon>
        <taxon>Anophelinae</taxon>
        <taxon>Anopheles</taxon>
        <taxon>culicifacies species complex</taxon>
    </lineage>
</organism>
<accession>A0A182MT29</accession>
<evidence type="ECO:0000313" key="1">
    <source>
        <dbReference type="EnsemblMetazoa" id="ACUA025624-PA"/>
    </source>
</evidence>
<reference evidence="2" key="1">
    <citation type="submission" date="2013-09" db="EMBL/GenBank/DDBJ databases">
        <title>The Genome Sequence of Anopheles culicifacies species A.</title>
        <authorList>
            <consortium name="The Broad Institute Genomics Platform"/>
            <person name="Neafsey D.E."/>
            <person name="Besansky N."/>
            <person name="Howell P."/>
            <person name="Walton C."/>
            <person name="Young S.K."/>
            <person name="Zeng Q."/>
            <person name="Gargeya S."/>
            <person name="Fitzgerald M."/>
            <person name="Haas B."/>
            <person name="Abouelleil A."/>
            <person name="Allen A.W."/>
            <person name="Alvarado L."/>
            <person name="Arachchi H.M."/>
            <person name="Berlin A.M."/>
            <person name="Chapman S.B."/>
            <person name="Gainer-Dewar J."/>
            <person name="Goldberg J."/>
            <person name="Griggs A."/>
            <person name="Gujja S."/>
            <person name="Hansen M."/>
            <person name="Howarth C."/>
            <person name="Imamovic A."/>
            <person name="Ireland A."/>
            <person name="Larimer J."/>
            <person name="McCowan C."/>
            <person name="Murphy C."/>
            <person name="Pearson M."/>
            <person name="Poon T.W."/>
            <person name="Priest M."/>
            <person name="Roberts A."/>
            <person name="Saif S."/>
            <person name="Shea T."/>
            <person name="Sisk P."/>
            <person name="Sykes S."/>
            <person name="Wortman J."/>
            <person name="Nusbaum C."/>
            <person name="Birren B."/>
        </authorList>
    </citation>
    <scope>NUCLEOTIDE SEQUENCE [LARGE SCALE GENOMIC DNA]</scope>
    <source>
        <strain evidence="2">A-37</strain>
    </source>
</reference>
<dbReference type="Proteomes" id="UP000075883">
    <property type="component" value="Unassembled WGS sequence"/>
</dbReference>
<sequence length="171" mass="18815">MRQLPIGATGNSSIQSRWKRQWQQLVMGRRHLRWTVNMEILKLASHMVECVLGRGFCRSTLKRSTCRSSGLATPSCAAISRRSPQSLSTDEISLVVSLGGPPLRKMCLLKDEQDAIILNAIFRFGSVSRSLIVTIKAQCDDDGNWDQPAQFLDEHGMPEGSAGGMPVVCNG</sequence>
<name>A0A182MT29_9DIPT</name>
<protein>
    <submittedName>
        <fullName evidence="1">Uncharacterized protein</fullName>
    </submittedName>
</protein>
<dbReference type="EnsemblMetazoa" id="ACUA025624-RA">
    <property type="protein sequence ID" value="ACUA025624-PA"/>
    <property type="gene ID" value="ACUA025624"/>
</dbReference>